<dbReference type="PANTHER" id="PTHR42844:SF1">
    <property type="entry name" value="DIHYDRONEOPTERIN ALDOLASE 1-RELATED"/>
    <property type="match status" value="1"/>
</dbReference>
<dbReference type="InterPro" id="IPR006157">
    <property type="entry name" value="FolB_dom"/>
</dbReference>
<dbReference type="GO" id="GO:0005737">
    <property type="term" value="C:cytoplasm"/>
    <property type="evidence" value="ECO:0007669"/>
    <property type="project" value="TreeGrafter"/>
</dbReference>
<dbReference type="UniPathway" id="UPA00077">
    <property type="reaction ID" value="UER00154"/>
</dbReference>
<proteinExistence type="inferred from homology"/>
<dbReference type="Pfam" id="PF02152">
    <property type="entry name" value="FolB"/>
    <property type="match status" value="1"/>
</dbReference>
<comment type="pathway">
    <text evidence="2 6">Cofactor biosynthesis; tetrahydrofolate biosynthesis; 2-amino-4-hydroxy-6-hydroxymethyl-7,8-dihydropteridine diphosphate from 7,8-dihydroneopterin triphosphate: step 3/4.</text>
</comment>
<dbReference type="CDD" id="cd00534">
    <property type="entry name" value="DHNA_DHNTPE"/>
    <property type="match status" value="1"/>
</dbReference>
<evidence type="ECO:0000313" key="9">
    <source>
        <dbReference type="Proteomes" id="UP000031549"/>
    </source>
</evidence>
<dbReference type="EC" id="4.1.2.25" evidence="6"/>
<evidence type="ECO:0000256" key="5">
    <source>
        <dbReference type="ARBA" id="ARBA00023239"/>
    </source>
</evidence>
<accession>A0A846GZX8</accession>
<dbReference type="NCBIfam" id="TIGR00525">
    <property type="entry name" value="folB"/>
    <property type="match status" value="1"/>
</dbReference>
<evidence type="ECO:0000313" key="8">
    <source>
        <dbReference type="EMBL" id="NEU71357.1"/>
    </source>
</evidence>
<dbReference type="SMART" id="SM00905">
    <property type="entry name" value="FolB"/>
    <property type="match status" value="1"/>
</dbReference>
<reference evidence="8 9" key="1">
    <citation type="journal article" date="2015" name="Genome Announc.">
        <title>Draft Genome Sequence of Cyanobacterium Hassallia byssoidea Strain VB512170, Isolated from Monuments in India.</title>
        <authorList>
            <person name="Singh D."/>
            <person name="Chandrababunaidu M.M."/>
            <person name="Panda A."/>
            <person name="Sen D."/>
            <person name="Bhattacharyya S."/>
            <person name="Adhikary S.P."/>
            <person name="Tripathy S."/>
        </authorList>
    </citation>
    <scope>NUCLEOTIDE SEQUENCE [LARGE SCALE GENOMIC DNA]</scope>
    <source>
        <strain evidence="8 9">VB512170</strain>
    </source>
</reference>
<dbReference type="Gene3D" id="3.30.1130.10">
    <property type="match status" value="1"/>
</dbReference>
<dbReference type="GO" id="GO:0046654">
    <property type="term" value="P:tetrahydrofolate biosynthetic process"/>
    <property type="evidence" value="ECO:0007669"/>
    <property type="project" value="UniProtKB-UniRule"/>
</dbReference>
<dbReference type="FunFam" id="3.30.1130.10:FF:000003">
    <property type="entry name" value="7,8-dihydroneopterin aldolase"/>
    <property type="match status" value="1"/>
</dbReference>
<keyword evidence="5 6" id="KW-0456">Lyase</keyword>
<comment type="similarity">
    <text evidence="3 6">Belongs to the DHNA family.</text>
</comment>
<evidence type="ECO:0000259" key="7">
    <source>
        <dbReference type="SMART" id="SM00905"/>
    </source>
</evidence>
<evidence type="ECO:0000256" key="4">
    <source>
        <dbReference type="ARBA" id="ARBA00022909"/>
    </source>
</evidence>
<evidence type="ECO:0000256" key="6">
    <source>
        <dbReference type="RuleBase" id="RU362079"/>
    </source>
</evidence>
<dbReference type="AlphaFoldDB" id="A0A846GZX8"/>
<gene>
    <name evidence="8" type="primary">folB</name>
    <name evidence="8" type="ORF">PI95_001840</name>
</gene>
<dbReference type="NCBIfam" id="TIGR00526">
    <property type="entry name" value="folB_dom"/>
    <property type="match status" value="1"/>
</dbReference>
<dbReference type="GO" id="GO:0046656">
    <property type="term" value="P:folic acid biosynthetic process"/>
    <property type="evidence" value="ECO:0007669"/>
    <property type="project" value="UniProtKB-UniRule"/>
</dbReference>
<keyword evidence="9" id="KW-1185">Reference proteome</keyword>
<dbReference type="InterPro" id="IPR043133">
    <property type="entry name" value="GTP-CH-I_C/QueF"/>
</dbReference>
<evidence type="ECO:0000256" key="3">
    <source>
        <dbReference type="ARBA" id="ARBA00005708"/>
    </source>
</evidence>
<organism evidence="8 9">
    <name type="scientific">Hassallia byssoidea VB512170</name>
    <dbReference type="NCBI Taxonomy" id="1304833"/>
    <lineage>
        <taxon>Bacteria</taxon>
        <taxon>Bacillati</taxon>
        <taxon>Cyanobacteriota</taxon>
        <taxon>Cyanophyceae</taxon>
        <taxon>Nostocales</taxon>
        <taxon>Tolypothrichaceae</taxon>
        <taxon>Hassallia</taxon>
    </lineage>
</organism>
<dbReference type="InterPro" id="IPR006156">
    <property type="entry name" value="Dihydroneopterin_aldolase"/>
</dbReference>
<evidence type="ECO:0000256" key="1">
    <source>
        <dbReference type="ARBA" id="ARBA00001353"/>
    </source>
</evidence>
<comment type="catalytic activity">
    <reaction evidence="1 6">
        <text>7,8-dihydroneopterin = 6-hydroxymethyl-7,8-dihydropterin + glycolaldehyde</text>
        <dbReference type="Rhea" id="RHEA:10540"/>
        <dbReference type="ChEBI" id="CHEBI:17001"/>
        <dbReference type="ChEBI" id="CHEBI:17071"/>
        <dbReference type="ChEBI" id="CHEBI:44841"/>
        <dbReference type="EC" id="4.1.2.25"/>
    </reaction>
</comment>
<comment type="caution">
    <text evidence="8">The sequence shown here is derived from an EMBL/GenBank/DDBJ whole genome shotgun (WGS) entry which is preliminary data.</text>
</comment>
<feature type="domain" description="Dihydroneopterin aldolase/epimerase" evidence="7">
    <location>
        <begin position="4"/>
        <end position="117"/>
    </location>
</feature>
<dbReference type="SUPFAM" id="SSF55620">
    <property type="entry name" value="Tetrahydrobiopterin biosynthesis enzymes-like"/>
    <property type="match status" value="1"/>
</dbReference>
<dbReference type="PANTHER" id="PTHR42844">
    <property type="entry name" value="DIHYDRONEOPTERIN ALDOLASE 1-RELATED"/>
    <property type="match status" value="1"/>
</dbReference>
<dbReference type="Proteomes" id="UP000031549">
    <property type="component" value="Unassembled WGS sequence"/>
</dbReference>
<dbReference type="EMBL" id="JTCM02000002">
    <property type="protein sequence ID" value="NEU71357.1"/>
    <property type="molecule type" value="Genomic_DNA"/>
</dbReference>
<name>A0A846GZX8_9CYAN</name>
<evidence type="ECO:0000256" key="2">
    <source>
        <dbReference type="ARBA" id="ARBA00005013"/>
    </source>
</evidence>
<keyword evidence="4 6" id="KW-0289">Folate biosynthesis</keyword>
<protein>
    <recommendedName>
        <fullName evidence="6">7,8-dihydroneopterin aldolase</fullName>
        <ecNumber evidence="6">4.1.2.25</ecNumber>
    </recommendedName>
</protein>
<sequence>MDSIHLTGIRCYGYTGYLAEEQVLGQWFEVDVKLWLDISTAAKTDAIEDTVDYRSVIAKVQHLVKTSKFALIERLVATIADSILIECDRVSTVQVTLSKPAAPIPDFGGKITIELTRSKSNPF</sequence>
<dbReference type="GO" id="GO:0004150">
    <property type="term" value="F:dihydroneopterin aldolase activity"/>
    <property type="evidence" value="ECO:0007669"/>
    <property type="project" value="UniProtKB-UniRule"/>
</dbReference>
<comment type="function">
    <text evidence="6">Catalyzes the conversion of 7,8-dihydroneopterin to 6-hydroxymethyl-7,8-dihydropterin.</text>
</comment>
<dbReference type="RefSeq" id="WP_039748591.1">
    <property type="nucleotide sequence ID" value="NZ_JTCM02000002.1"/>
</dbReference>